<keyword evidence="9" id="KW-0677">Repeat</keyword>
<evidence type="ECO:0000256" key="3">
    <source>
        <dbReference type="ARBA" id="ARBA00022527"/>
    </source>
</evidence>
<dbReference type="GO" id="GO:0016020">
    <property type="term" value="C:membrane"/>
    <property type="evidence" value="ECO:0007669"/>
    <property type="project" value="UniProtKB-SubCell"/>
</dbReference>
<evidence type="ECO:0000256" key="19">
    <source>
        <dbReference type="SAM" id="MobiDB-lite"/>
    </source>
</evidence>
<evidence type="ECO:0000256" key="17">
    <source>
        <dbReference type="ARBA" id="ARBA00048679"/>
    </source>
</evidence>
<dbReference type="InterPro" id="IPR024788">
    <property type="entry name" value="Malectin-like_Carb-bd_dom"/>
</dbReference>
<evidence type="ECO:0000259" key="22">
    <source>
        <dbReference type="PROSITE" id="PS50011"/>
    </source>
</evidence>
<dbReference type="Pfam" id="PF13855">
    <property type="entry name" value="LRR_8"/>
    <property type="match status" value="1"/>
</dbReference>
<feature type="domain" description="Protein kinase" evidence="22">
    <location>
        <begin position="591"/>
        <end position="864"/>
    </location>
</feature>
<dbReference type="FunFam" id="1.10.510.10:FF:000146">
    <property type="entry name" value="LRR receptor-like serine/threonine-protein kinase IOS1"/>
    <property type="match status" value="1"/>
</dbReference>
<evidence type="ECO:0000256" key="13">
    <source>
        <dbReference type="ARBA" id="ARBA00022989"/>
    </source>
</evidence>
<dbReference type="AlphaFoldDB" id="A0A7N0ZWW9"/>
<name>A0A7N0ZWW9_KALFE</name>
<dbReference type="InterPro" id="IPR001245">
    <property type="entry name" value="Ser-Thr/Tyr_kinase_cat_dom"/>
</dbReference>
<feature type="transmembrane region" description="Helical" evidence="20">
    <location>
        <begin position="526"/>
        <end position="547"/>
    </location>
</feature>
<evidence type="ECO:0000256" key="14">
    <source>
        <dbReference type="ARBA" id="ARBA00023136"/>
    </source>
</evidence>
<evidence type="ECO:0000256" key="15">
    <source>
        <dbReference type="ARBA" id="ARBA00023170"/>
    </source>
</evidence>
<keyword evidence="8 21" id="KW-0732">Signal</keyword>
<dbReference type="PROSITE" id="PS00107">
    <property type="entry name" value="PROTEIN_KINASE_ATP"/>
    <property type="match status" value="1"/>
</dbReference>
<keyword evidence="11" id="KW-0418">Kinase</keyword>
<keyword evidence="7 20" id="KW-0812">Transmembrane</keyword>
<dbReference type="SUPFAM" id="SSF52058">
    <property type="entry name" value="L domain-like"/>
    <property type="match status" value="1"/>
</dbReference>
<feature type="region of interest" description="Disordered" evidence="19">
    <location>
        <begin position="872"/>
        <end position="900"/>
    </location>
</feature>
<evidence type="ECO:0000256" key="6">
    <source>
        <dbReference type="ARBA" id="ARBA00022679"/>
    </source>
</evidence>
<evidence type="ECO:0000256" key="5">
    <source>
        <dbReference type="ARBA" id="ARBA00022614"/>
    </source>
</evidence>
<sequence>MGEERRKTKLIFTLICACFLATTTIRVQAQDQSGFTSIDCGSTEAYTEEVTGINYVPDTNYIDSGQSRNIAASYNGGSLDKHLGTVRSFPDGVRNCYTLRHNVNTVNGTRFLIRARFMYGNYDSLNQVPEFDLYIGVNLWTSVKLDDASSVTTVEMIYLARLSVMSVCLVNKGSGTPFISALETRILDDTAYVLRVTGSINLVTRANMGSGSKNRYRFPDDRYDRIWEPTEWSNGVSYISTNESVYINNGFNPPKAVMSTAVIASTSFGIVDQSSDTDEGSSQQYYSYFHFSEVQKLAPNQTRAFNIYLDSNEFFYGPFQPVYLGMNTLWSVNPHFTKRYNFSITGSVNSTLPPTLNAYEIYTYNAWPQSNTNVMDVEAMDAIKSSYGGGKIWQGDPCAPLNYSWEGLNCSFKEFDPPKIVGLNLSSSNLKGAISVSISNLKSLETLDLSNNSLSGAVPEFLASMTSLRFLDLSNNNFSGTLPPTLVTKSNEGSLTIRLDGNPTLCLSNTCNQPKTRSKSSVKVPMIAAIVAVICILLALVVVFLVYKKKIFRGGPDSTIIVAGFHFGGSSRDILKQKQWFSYSEIIKMTNNFQKVIGVGGFGTVYFGFLDDIQVAVKMLSPSSSQGYKEFKAEAQLLTRVHHKNLTSLIGYCNDGDHLGLVYEYMANGNLEAVISNANAHFLTWKDRLMIALDAAQGLDYLHNGCKPSIVHRDVKPTNILLNENFQAKLADFGLSRDSLANEQEYESTVVAGTLGYLDPEYCRTQRISEKSDVYSFGVVLLRIITGKPTSVSTGDTQIHVSGWVEQLISTSGDVKTIVDERLQGEYDINSAWMAIELAKSCVSSPSVNRPTMSQVVYDLKQCLQMEIANNNGEGHTRGRNAEASSIFLPLDTDSEPSAR</sequence>
<dbReference type="SMART" id="SM00220">
    <property type="entry name" value="S_TKc"/>
    <property type="match status" value="1"/>
</dbReference>
<dbReference type="PRINTS" id="PR00019">
    <property type="entry name" value="LEURICHRPT"/>
</dbReference>
<keyword evidence="14 20" id="KW-0472">Membrane</keyword>
<dbReference type="InterPro" id="IPR000719">
    <property type="entry name" value="Prot_kinase_dom"/>
</dbReference>
<evidence type="ECO:0000256" key="9">
    <source>
        <dbReference type="ARBA" id="ARBA00022737"/>
    </source>
</evidence>
<keyword evidence="12 18" id="KW-0067">ATP-binding</keyword>
<accession>A0A7N0ZWW9</accession>
<keyword evidence="6" id="KW-0808">Transferase</keyword>
<dbReference type="Gene3D" id="3.30.200.20">
    <property type="entry name" value="Phosphorylase Kinase, domain 1"/>
    <property type="match status" value="1"/>
</dbReference>
<dbReference type="SMART" id="SM00369">
    <property type="entry name" value="LRR_TYP"/>
    <property type="match status" value="2"/>
</dbReference>
<evidence type="ECO:0000256" key="11">
    <source>
        <dbReference type="ARBA" id="ARBA00022777"/>
    </source>
</evidence>
<dbReference type="EnsemblPlants" id="Kaladp0047s0228.1.v1.1">
    <property type="protein sequence ID" value="Kaladp0047s0228.1.v1.1"/>
    <property type="gene ID" value="Kaladp0047s0228.v1.1"/>
</dbReference>
<keyword evidence="24" id="KW-1185">Reference proteome</keyword>
<feature type="chain" id="PRO_5029705353" description="non-specific serine/threonine protein kinase" evidence="21">
    <location>
        <begin position="30"/>
        <end position="900"/>
    </location>
</feature>
<dbReference type="InterPro" id="IPR008271">
    <property type="entry name" value="Ser/Thr_kinase_AS"/>
</dbReference>
<evidence type="ECO:0000256" key="18">
    <source>
        <dbReference type="PROSITE-ProRule" id="PRU10141"/>
    </source>
</evidence>
<dbReference type="InterPro" id="IPR001611">
    <property type="entry name" value="Leu-rich_rpt"/>
</dbReference>
<evidence type="ECO:0000256" key="1">
    <source>
        <dbReference type="ARBA" id="ARBA00004167"/>
    </source>
</evidence>
<dbReference type="FunFam" id="3.80.10.10:FF:000129">
    <property type="entry name" value="Leucine-rich repeat receptor-like kinase"/>
    <property type="match status" value="1"/>
</dbReference>
<comment type="catalytic activity">
    <reaction evidence="16">
        <text>L-threonyl-[protein] + ATP = O-phospho-L-threonyl-[protein] + ADP + H(+)</text>
        <dbReference type="Rhea" id="RHEA:46608"/>
        <dbReference type="Rhea" id="RHEA-COMP:11060"/>
        <dbReference type="Rhea" id="RHEA-COMP:11605"/>
        <dbReference type="ChEBI" id="CHEBI:15378"/>
        <dbReference type="ChEBI" id="CHEBI:30013"/>
        <dbReference type="ChEBI" id="CHEBI:30616"/>
        <dbReference type="ChEBI" id="CHEBI:61977"/>
        <dbReference type="ChEBI" id="CHEBI:456216"/>
        <dbReference type="EC" id="2.7.11.1"/>
    </reaction>
</comment>
<keyword evidence="10 18" id="KW-0547">Nucleotide-binding</keyword>
<dbReference type="OMA" id="MENDCYI"/>
<feature type="signal peptide" evidence="21">
    <location>
        <begin position="1"/>
        <end position="29"/>
    </location>
</feature>
<evidence type="ECO:0000256" key="16">
    <source>
        <dbReference type="ARBA" id="ARBA00047899"/>
    </source>
</evidence>
<dbReference type="PROSITE" id="PS50011">
    <property type="entry name" value="PROTEIN_KINASE_DOM"/>
    <property type="match status" value="1"/>
</dbReference>
<keyword evidence="13 20" id="KW-1133">Transmembrane helix</keyword>
<proteinExistence type="predicted"/>
<dbReference type="EC" id="2.7.11.1" evidence="2"/>
<dbReference type="Gene3D" id="3.80.10.10">
    <property type="entry name" value="Ribonuclease Inhibitor"/>
    <property type="match status" value="1"/>
</dbReference>
<dbReference type="Gene3D" id="1.10.510.10">
    <property type="entry name" value="Transferase(Phosphotransferase) domain 1"/>
    <property type="match status" value="1"/>
</dbReference>
<evidence type="ECO:0000313" key="24">
    <source>
        <dbReference type="Proteomes" id="UP000594263"/>
    </source>
</evidence>
<dbReference type="PROSITE" id="PS00108">
    <property type="entry name" value="PROTEIN_KINASE_ST"/>
    <property type="match status" value="1"/>
</dbReference>
<evidence type="ECO:0000256" key="10">
    <source>
        <dbReference type="ARBA" id="ARBA00022741"/>
    </source>
</evidence>
<protein>
    <recommendedName>
        <fullName evidence="2">non-specific serine/threonine protein kinase</fullName>
        <ecNumber evidence="2">2.7.11.1</ecNumber>
    </recommendedName>
</protein>
<dbReference type="Proteomes" id="UP000594263">
    <property type="component" value="Unplaced"/>
</dbReference>
<dbReference type="InterPro" id="IPR011009">
    <property type="entry name" value="Kinase-like_dom_sf"/>
</dbReference>
<evidence type="ECO:0000256" key="21">
    <source>
        <dbReference type="SAM" id="SignalP"/>
    </source>
</evidence>
<dbReference type="InterPro" id="IPR032675">
    <property type="entry name" value="LRR_dom_sf"/>
</dbReference>
<dbReference type="GO" id="GO:0005524">
    <property type="term" value="F:ATP binding"/>
    <property type="evidence" value="ECO:0007669"/>
    <property type="project" value="UniProtKB-UniRule"/>
</dbReference>
<dbReference type="FunFam" id="3.30.200.20:FF:000394">
    <property type="entry name" value="Leucine-rich repeat receptor-like protein kinase"/>
    <property type="match status" value="1"/>
</dbReference>
<dbReference type="Pfam" id="PF07714">
    <property type="entry name" value="PK_Tyr_Ser-Thr"/>
    <property type="match status" value="1"/>
</dbReference>
<keyword evidence="5" id="KW-0433">Leucine-rich repeat</keyword>
<evidence type="ECO:0000256" key="20">
    <source>
        <dbReference type="SAM" id="Phobius"/>
    </source>
</evidence>
<evidence type="ECO:0000256" key="8">
    <source>
        <dbReference type="ARBA" id="ARBA00022729"/>
    </source>
</evidence>
<dbReference type="SUPFAM" id="SSF56112">
    <property type="entry name" value="Protein kinase-like (PK-like)"/>
    <property type="match status" value="1"/>
</dbReference>
<reference evidence="23" key="1">
    <citation type="submission" date="2021-01" db="UniProtKB">
        <authorList>
            <consortium name="EnsemblPlants"/>
        </authorList>
    </citation>
    <scope>IDENTIFICATION</scope>
</reference>
<dbReference type="Pfam" id="PF12819">
    <property type="entry name" value="Malectin_like"/>
    <property type="match status" value="1"/>
</dbReference>
<organism evidence="23 24">
    <name type="scientific">Kalanchoe fedtschenkoi</name>
    <name type="common">Lavender scallops</name>
    <name type="synonym">South American air plant</name>
    <dbReference type="NCBI Taxonomy" id="63787"/>
    <lineage>
        <taxon>Eukaryota</taxon>
        <taxon>Viridiplantae</taxon>
        <taxon>Streptophyta</taxon>
        <taxon>Embryophyta</taxon>
        <taxon>Tracheophyta</taxon>
        <taxon>Spermatophyta</taxon>
        <taxon>Magnoliopsida</taxon>
        <taxon>eudicotyledons</taxon>
        <taxon>Gunneridae</taxon>
        <taxon>Pentapetalae</taxon>
        <taxon>Saxifragales</taxon>
        <taxon>Crassulaceae</taxon>
        <taxon>Kalanchoe</taxon>
    </lineage>
</organism>
<dbReference type="GO" id="GO:0004674">
    <property type="term" value="F:protein serine/threonine kinase activity"/>
    <property type="evidence" value="ECO:0007669"/>
    <property type="project" value="UniProtKB-KW"/>
</dbReference>
<evidence type="ECO:0000256" key="4">
    <source>
        <dbReference type="ARBA" id="ARBA00022553"/>
    </source>
</evidence>
<keyword evidence="15" id="KW-0675">Receptor</keyword>
<dbReference type="InterPro" id="IPR017441">
    <property type="entry name" value="Protein_kinase_ATP_BS"/>
</dbReference>
<dbReference type="PANTHER" id="PTHR45631:SF202">
    <property type="entry name" value="SENESCENCE-INDUCED RECEPTOR-LIKE SERINE_THREONINE-PROTEIN KINASE"/>
    <property type="match status" value="1"/>
</dbReference>
<dbReference type="PANTHER" id="PTHR45631">
    <property type="entry name" value="OS07G0107800 PROTEIN-RELATED"/>
    <property type="match status" value="1"/>
</dbReference>
<comment type="catalytic activity">
    <reaction evidence="17">
        <text>L-seryl-[protein] + ATP = O-phospho-L-seryl-[protein] + ADP + H(+)</text>
        <dbReference type="Rhea" id="RHEA:17989"/>
        <dbReference type="Rhea" id="RHEA-COMP:9863"/>
        <dbReference type="Rhea" id="RHEA-COMP:11604"/>
        <dbReference type="ChEBI" id="CHEBI:15378"/>
        <dbReference type="ChEBI" id="CHEBI:29999"/>
        <dbReference type="ChEBI" id="CHEBI:30616"/>
        <dbReference type="ChEBI" id="CHEBI:83421"/>
        <dbReference type="ChEBI" id="CHEBI:456216"/>
        <dbReference type="EC" id="2.7.11.1"/>
    </reaction>
</comment>
<dbReference type="CDD" id="cd14066">
    <property type="entry name" value="STKc_IRAK"/>
    <property type="match status" value="1"/>
</dbReference>
<dbReference type="Gramene" id="Kaladp0047s0228.1.v1.1">
    <property type="protein sequence ID" value="Kaladp0047s0228.1.v1.1"/>
    <property type="gene ID" value="Kaladp0047s0228.v1.1"/>
</dbReference>
<feature type="binding site" evidence="18">
    <location>
        <position position="618"/>
    </location>
    <ligand>
        <name>ATP</name>
        <dbReference type="ChEBI" id="CHEBI:30616"/>
    </ligand>
</feature>
<evidence type="ECO:0000313" key="23">
    <source>
        <dbReference type="EnsemblPlants" id="Kaladp0047s0228.1.v1.1"/>
    </source>
</evidence>
<comment type="subcellular location">
    <subcellularLocation>
        <location evidence="1">Membrane</location>
        <topology evidence="1">Single-pass membrane protein</topology>
    </subcellularLocation>
</comment>
<evidence type="ECO:0000256" key="7">
    <source>
        <dbReference type="ARBA" id="ARBA00022692"/>
    </source>
</evidence>
<dbReference type="InterPro" id="IPR003591">
    <property type="entry name" value="Leu-rich_rpt_typical-subtyp"/>
</dbReference>
<keyword evidence="3" id="KW-0723">Serine/threonine-protein kinase</keyword>
<evidence type="ECO:0000256" key="12">
    <source>
        <dbReference type="ARBA" id="ARBA00022840"/>
    </source>
</evidence>
<keyword evidence="4" id="KW-0597">Phosphoprotein</keyword>
<evidence type="ECO:0000256" key="2">
    <source>
        <dbReference type="ARBA" id="ARBA00012513"/>
    </source>
</evidence>